<dbReference type="InterPro" id="IPR050239">
    <property type="entry name" value="Sigma-70_RNA_pol_init_factors"/>
</dbReference>
<reference evidence="3 4" key="1">
    <citation type="journal article" date="2016" name="Nat. Commun.">
        <title>Thousands of microbial genomes shed light on interconnected biogeochemical processes in an aquifer system.</title>
        <authorList>
            <person name="Anantharaman K."/>
            <person name="Brown C.T."/>
            <person name="Hug L.A."/>
            <person name="Sharon I."/>
            <person name="Castelle C.J."/>
            <person name="Probst A.J."/>
            <person name="Thomas B.C."/>
            <person name="Singh A."/>
            <person name="Wilkins M.J."/>
            <person name="Karaoz U."/>
            <person name="Brodie E.L."/>
            <person name="Williams K.H."/>
            <person name="Hubbard S.S."/>
            <person name="Banfield J.F."/>
        </authorList>
    </citation>
    <scope>NUCLEOTIDE SEQUENCE [LARGE SCALE GENOMIC DNA]</scope>
</reference>
<sequence length="356" mass="39607">MSKNNLNLSGQSAVTKTVASLVKNLSARNRDIISRRFGLKNGRKETLESIGKSYGITRERVRQIEEFTLTQLSKGTLNPEVEKYAALAKNILNENGGIMKEKDLFKAFSGSDAESVLNSSLVFVLTLDKDLIKFNDNDDLHSFWAADNNVLNNFKNMASSCINILGKSGKVSAETEFYNLAKKNDVPGLNGDLNPRHLATYITISKNVGKNIFNEVGLVSWPEIRPKGVKDKAYLVLKKNNDPKHFSEIAKLINAAGFQGKKANVQTVHNELIKDNRFVLVGRGMYALSEWGYKSGTVKDVLVDLLKNSSKPMPKTALLTKVMNARMVKENTILLNLQDSKTFVKNEDGTYELKEA</sequence>
<dbReference type="InterPro" id="IPR013324">
    <property type="entry name" value="RNA_pol_sigma_r3/r4-like"/>
</dbReference>
<dbReference type="InterPro" id="IPR038087">
    <property type="entry name" value="RNAP_delta_N_dom_sf"/>
</dbReference>
<dbReference type="InterPro" id="IPR007630">
    <property type="entry name" value="RNA_pol_sigma70_r4"/>
</dbReference>
<evidence type="ECO:0000256" key="1">
    <source>
        <dbReference type="ARBA" id="ARBA00023163"/>
    </source>
</evidence>
<dbReference type="PANTHER" id="PTHR30603">
    <property type="entry name" value="RNA POLYMERASE SIGMA FACTOR RPO"/>
    <property type="match status" value="1"/>
</dbReference>
<organism evidence="3 4">
    <name type="scientific">Candidatus Yanofskybacteria bacterium RIFCSPLOWO2_12_FULL_43_11b</name>
    <dbReference type="NCBI Taxonomy" id="1802710"/>
    <lineage>
        <taxon>Bacteria</taxon>
        <taxon>Candidatus Yanofskyibacteriota</taxon>
    </lineage>
</organism>
<evidence type="ECO:0000313" key="3">
    <source>
        <dbReference type="EMBL" id="OGN33804.1"/>
    </source>
</evidence>
<dbReference type="PRINTS" id="PR00046">
    <property type="entry name" value="SIGMA70FCT"/>
</dbReference>
<comment type="caution">
    <text evidence="3">The sequence shown here is derived from an EMBL/GenBank/DDBJ whole genome shotgun (WGS) entry which is preliminary data.</text>
</comment>
<accession>A0A1F8H8E0</accession>
<dbReference type="Gene3D" id="1.10.10.1250">
    <property type="entry name" value="RNA polymerase, subunit delta, N-terminal domain"/>
    <property type="match status" value="1"/>
</dbReference>
<evidence type="ECO:0000313" key="4">
    <source>
        <dbReference type="Proteomes" id="UP000177745"/>
    </source>
</evidence>
<protein>
    <recommendedName>
        <fullName evidence="2">HTH HARE-type domain-containing protein</fullName>
    </recommendedName>
</protein>
<evidence type="ECO:0000259" key="2">
    <source>
        <dbReference type="PROSITE" id="PS51913"/>
    </source>
</evidence>
<name>A0A1F8H8E0_9BACT</name>
<dbReference type="Proteomes" id="UP000177745">
    <property type="component" value="Unassembled WGS sequence"/>
</dbReference>
<dbReference type="GO" id="GO:0003700">
    <property type="term" value="F:DNA-binding transcription factor activity"/>
    <property type="evidence" value="ECO:0007669"/>
    <property type="project" value="InterPro"/>
</dbReference>
<dbReference type="AlphaFoldDB" id="A0A1F8H8E0"/>
<gene>
    <name evidence="3" type="ORF">A3G51_04070</name>
</gene>
<dbReference type="GO" id="GO:0006352">
    <property type="term" value="P:DNA-templated transcription initiation"/>
    <property type="evidence" value="ECO:0007669"/>
    <property type="project" value="InterPro"/>
</dbReference>
<dbReference type="InterPro" id="IPR007759">
    <property type="entry name" value="Asxl_HARE-HTH"/>
</dbReference>
<dbReference type="PANTHER" id="PTHR30603:SF47">
    <property type="entry name" value="RNA POLYMERASE SIGMA FACTOR SIGD, CHLOROPLASTIC"/>
    <property type="match status" value="1"/>
</dbReference>
<dbReference type="Gene3D" id="1.10.10.10">
    <property type="entry name" value="Winged helix-like DNA-binding domain superfamily/Winged helix DNA-binding domain"/>
    <property type="match status" value="1"/>
</dbReference>
<keyword evidence="1" id="KW-0804">Transcription</keyword>
<dbReference type="InterPro" id="IPR000943">
    <property type="entry name" value="RNA_pol_sigma70"/>
</dbReference>
<dbReference type="EMBL" id="MGKY01000011">
    <property type="protein sequence ID" value="OGN33804.1"/>
    <property type="molecule type" value="Genomic_DNA"/>
</dbReference>
<feature type="domain" description="HTH HARE-type" evidence="2">
    <location>
        <begin position="227"/>
        <end position="291"/>
    </location>
</feature>
<dbReference type="SUPFAM" id="SSF88659">
    <property type="entry name" value="Sigma3 and sigma4 domains of RNA polymerase sigma factors"/>
    <property type="match status" value="1"/>
</dbReference>
<dbReference type="InterPro" id="IPR036388">
    <property type="entry name" value="WH-like_DNA-bd_sf"/>
</dbReference>
<proteinExistence type="predicted"/>
<dbReference type="PROSITE" id="PS51913">
    <property type="entry name" value="HTH_HARE"/>
    <property type="match status" value="1"/>
</dbReference>
<dbReference type="Pfam" id="PF04545">
    <property type="entry name" value="Sigma70_r4"/>
    <property type="match status" value="1"/>
</dbReference>